<evidence type="ECO:0000256" key="5">
    <source>
        <dbReference type="SAM" id="MobiDB-lite"/>
    </source>
</evidence>
<dbReference type="GO" id="GO:0051304">
    <property type="term" value="P:chromosome separation"/>
    <property type="evidence" value="ECO:0007669"/>
    <property type="project" value="InterPro"/>
</dbReference>
<dbReference type="GO" id="GO:0051301">
    <property type="term" value="P:cell division"/>
    <property type="evidence" value="ECO:0007669"/>
    <property type="project" value="UniProtKB-KW"/>
</dbReference>
<feature type="compositionally biased region" description="Low complexity" evidence="5">
    <location>
        <begin position="28"/>
        <end position="53"/>
    </location>
</feature>
<keyword evidence="3" id="KW-0159">Chromosome partition</keyword>
<evidence type="ECO:0000256" key="4">
    <source>
        <dbReference type="ARBA" id="ARBA00023306"/>
    </source>
</evidence>
<keyword evidence="2" id="KW-0132">Cell division</keyword>
<feature type="region of interest" description="Disordered" evidence="5">
    <location>
        <begin position="1"/>
        <end position="77"/>
    </location>
</feature>
<name>A0A9X2HBY2_9MICC</name>
<accession>A0A9X2HBY2</accession>
<proteinExistence type="predicted"/>
<dbReference type="Gene3D" id="1.10.10.10">
    <property type="entry name" value="Winged helix-like DNA-binding domain superfamily/Winged helix DNA-binding domain"/>
    <property type="match status" value="2"/>
</dbReference>
<dbReference type="InterPro" id="IPR036390">
    <property type="entry name" value="WH_DNA-bd_sf"/>
</dbReference>
<dbReference type="InterPro" id="IPR005234">
    <property type="entry name" value="ScpB_csome_segregation"/>
</dbReference>
<dbReference type="AlphaFoldDB" id="A0A9X2HBY2"/>
<keyword evidence="4" id="KW-0131">Cell cycle</keyword>
<dbReference type="EMBL" id="JANAFB010000007">
    <property type="protein sequence ID" value="MCP3425300.1"/>
    <property type="molecule type" value="Genomic_DNA"/>
</dbReference>
<protein>
    <submittedName>
        <fullName evidence="6">SMC-Scp complex subunit ScpB</fullName>
    </submittedName>
</protein>
<comment type="caution">
    <text evidence="6">The sequence shown here is derived from an EMBL/GenBank/DDBJ whole genome shotgun (WGS) entry which is preliminary data.</text>
</comment>
<evidence type="ECO:0000313" key="6">
    <source>
        <dbReference type="EMBL" id="MCP3425300.1"/>
    </source>
</evidence>
<organism evidence="6 7">
    <name type="scientific">Rothia santali</name>
    <dbReference type="NCBI Taxonomy" id="2949643"/>
    <lineage>
        <taxon>Bacteria</taxon>
        <taxon>Bacillati</taxon>
        <taxon>Actinomycetota</taxon>
        <taxon>Actinomycetes</taxon>
        <taxon>Micrococcales</taxon>
        <taxon>Micrococcaceae</taxon>
        <taxon>Rothia</taxon>
    </lineage>
</organism>
<dbReference type="Proteomes" id="UP001139502">
    <property type="component" value="Unassembled WGS sequence"/>
</dbReference>
<reference evidence="6" key="1">
    <citation type="submission" date="2022-06" db="EMBL/GenBank/DDBJ databases">
        <title>Rothia sp. isolated from sandalwood seedling.</title>
        <authorList>
            <person name="Tuikhar N."/>
            <person name="Kirdat K."/>
            <person name="Thorat V."/>
            <person name="Swetha P."/>
            <person name="Padma S."/>
            <person name="Sundararaj R."/>
            <person name="Yadav A."/>
        </authorList>
    </citation>
    <scope>NUCLEOTIDE SEQUENCE</scope>
    <source>
        <strain evidence="6">AR01</strain>
    </source>
</reference>
<gene>
    <name evidence="6" type="ORF">NBM05_04490</name>
</gene>
<evidence type="ECO:0000256" key="2">
    <source>
        <dbReference type="ARBA" id="ARBA00022618"/>
    </source>
</evidence>
<dbReference type="PANTHER" id="PTHR34298:SF2">
    <property type="entry name" value="SEGREGATION AND CONDENSATION PROTEIN B"/>
    <property type="match status" value="1"/>
</dbReference>
<sequence length="210" mass="22396">MARDYDGYGDLAPEAAAENGTEAASGNATEAAPEIATDAAAENAPDAAPENATGITGDPRRYAGYTGKSASGVVPPREPRGMELRRVAGGWRLYARPEFSAWVSRFVLEGQTSRLSQAALETLAVIAYRQPVSRSRVASIRGVNVDGVIRTLRTRGLVAEAEEPGESGAALFETTPLFLERIGLEDLEDLPKISPYLPGVEDVGDYEQRT</sequence>
<dbReference type="Pfam" id="PF04079">
    <property type="entry name" value="SMC_ScpB"/>
    <property type="match status" value="1"/>
</dbReference>
<dbReference type="PANTHER" id="PTHR34298">
    <property type="entry name" value="SEGREGATION AND CONDENSATION PROTEIN B"/>
    <property type="match status" value="1"/>
</dbReference>
<evidence type="ECO:0000256" key="3">
    <source>
        <dbReference type="ARBA" id="ARBA00022829"/>
    </source>
</evidence>
<keyword evidence="7" id="KW-1185">Reference proteome</keyword>
<keyword evidence="1" id="KW-0963">Cytoplasm</keyword>
<evidence type="ECO:0000256" key="1">
    <source>
        <dbReference type="ARBA" id="ARBA00022490"/>
    </source>
</evidence>
<evidence type="ECO:0000313" key="7">
    <source>
        <dbReference type="Proteomes" id="UP001139502"/>
    </source>
</evidence>
<dbReference type="InterPro" id="IPR036388">
    <property type="entry name" value="WH-like_DNA-bd_sf"/>
</dbReference>
<dbReference type="SUPFAM" id="SSF46785">
    <property type="entry name" value="Winged helix' DNA-binding domain"/>
    <property type="match status" value="1"/>
</dbReference>